<dbReference type="AlphaFoldDB" id="A0A1C7MJ08"/>
<comment type="caution">
    <text evidence="1">The sequence shown here is derived from an EMBL/GenBank/DDBJ whole genome shotgun (WGS) entry which is preliminary data.</text>
</comment>
<dbReference type="Proteomes" id="UP000092993">
    <property type="component" value="Unassembled WGS sequence"/>
</dbReference>
<organism evidence="1 2">
    <name type="scientific">Grifola frondosa</name>
    <name type="common">Maitake</name>
    <name type="synonym">Polyporus frondosus</name>
    <dbReference type="NCBI Taxonomy" id="5627"/>
    <lineage>
        <taxon>Eukaryota</taxon>
        <taxon>Fungi</taxon>
        <taxon>Dikarya</taxon>
        <taxon>Basidiomycota</taxon>
        <taxon>Agaricomycotina</taxon>
        <taxon>Agaricomycetes</taxon>
        <taxon>Polyporales</taxon>
        <taxon>Grifolaceae</taxon>
        <taxon>Grifola</taxon>
    </lineage>
</organism>
<gene>
    <name evidence="1" type="ORF">A0H81_03016</name>
</gene>
<reference evidence="1 2" key="1">
    <citation type="submission" date="2016-03" db="EMBL/GenBank/DDBJ databases">
        <title>Whole genome sequencing of Grifola frondosa 9006-11.</title>
        <authorList>
            <person name="Min B."/>
            <person name="Park H."/>
            <person name="Kim J.-G."/>
            <person name="Cho H."/>
            <person name="Oh Y.-L."/>
            <person name="Kong W.-S."/>
            <person name="Choi I.-G."/>
        </authorList>
    </citation>
    <scope>NUCLEOTIDE SEQUENCE [LARGE SCALE GENOMIC DNA]</scope>
    <source>
        <strain evidence="1 2">9006-11</strain>
    </source>
</reference>
<dbReference type="EMBL" id="LUGG01000003">
    <property type="protein sequence ID" value="OBZ76842.1"/>
    <property type="molecule type" value="Genomic_DNA"/>
</dbReference>
<keyword evidence="2" id="KW-1185">Reference proteome</keyword>
<evidence type="ECO:0000313" key="1">
    <source>
        <dbReference type="EMBL" id="OBZ76842.1"/>
    </source>
</evidence>
<protein>
    <submittedName>
        <fullName evidence="1">Uncharacterized protein</fullName>
    </submittedName>
</protein>
<accession>A0A1C7MJ08</accession>
<sequence>MHGLLDLGLRRAQHAENLFIHNGVRLMKRLRNMRMRRGVWVVDAYMPAAVSTVVRHAPAIRPGLELLTTSNAQERSMLIPEFKDGTVLSGALALFHAVGLVLGDFCSGVPFLMPHRVVPLSTPQVRCWP</sequence>
<proteinExistence type="predicted"/>
<name>A0A1C7MJ08_GRIFR</name>
<evidence type="ECO:0000313" key="2">
    <source>
        <dbReference type="Proteomes" id="UP000092993"/>
    </source>
</evidence>